<comment type="caution">
    <text evidence="2">The sequence shown here is derived from an EMBL/GenBank/DDBJ whole genome shotgun (WGS) entry which is preliminary data.</text>
</comment>
<dbReference type="RefSeq" id="WP_226539528.1">
    <property type="nucleotide sequence ID" value="NZ_JAJAPW010000001.1"/>
</dbReference>
<dbReference type="EMBL" id="JAJAPW010000001">
    <property type="protein sequence ID" value="MCB4797240.1"/>
    <property type="molecule type" value="Genomic_DNA"/>
</dbReference>
<keyword evidence="1" id="KW-0472">Membrane</keyword>
<accession>A0A9X1HXU2</accession>
<reference evidence="2" key="1">
    <citation type="submission" date="2021-10" db="EMBL/GenBank/DDBJ databases">
        <title>Tamlana sargassums sp. nov., and Tamlana laminarinivorans sp. nov., two new bacteria isolated from the brown alga.</title>
        <authorList>
            <person name="Li J."/>
        </authorList>
    </citation>
    <scope>NUCLEOTIDE SEQUENCE</scope>
    <source>
        <strain evidence="2">PT2-4</strain>
    </source>
</reference>
<dbReference type="AlphaFoldDB" id="A0A9X1HXU2"/>
<sequence length="155" mass="17851">MPRAITKIKAFTLSEMIIVMIITSIVVAMAFSILHLVQKHMSVIQNNFANNSEIDKLDQLLWLDFNRYSTIYKNTSEDIVVFKNEIDSVVYQFNKKFIVKNTDTIKVSLKTKSFFLNGNKATNSIIDAIKLETDSISQNQVLFVFKENDATHYMN</sequence>
<proteinExistence type="predicted"/>
<protein>
    <submittedName>
        <fullName evidence="2">Prepilin-type N-terminal cleavage/methylation domain-containing protein</fullName>
    </submittedName>
</protein>
<gene>
    <name evidence="2" type="ORF">LG649_00160</name>
</gene>
<evidence type="ECO:0000313" key="2">
    <source>
        <dbReference type="EMBL" id="MCB4797240.1"/>
    </source>
</evidence>
<keyword evidence="1" id="KW-0812">Transmembrane</keyword>
<dbReference type="Pfam" id="PF07963">
    <property type="entry name" value="N_methyl"/>
    <property type="match status" value="1"/>
</dbReference>
<evidence type="ECO:0000313" key="3">
    <source>
        <dbReference type="Proteomes" id="UP001139199"/>
    </source>
</evidence>
<organism evidence="2 3">
    <name type="scientific">Neotamlana laminarinivorans</name>
    <dbReference type="NCBI Taxonomy" id="2883124"/>
    <lineage>
        <taxon>Bacteria</taxon>
        <taxon>Pseudomonadati</taxon>
        <taxon>Bacteroidota</taxon>
        <taxon>Flavobacteriia</taxon>
        <taxon>Flavobacteriales</taxon>
        <taxon>Flavobacteriaceae</taxon>
        <taxon>Neotamlana</taxon>
    </lineage>
</organism>
<dbReference type="Proteomes" id="UP001139199">
    <property type="component" value="Unassembled WGS sequence"/>
</dbReference>
<name>A0A9X1HXU2_9FLAO</name>
<dbReference type="InterPro" id="IPR012902">
    <property type="entry name" value="N_methyl_site"/>
</dbReference>
<evidence type="ECO:0000256" key="1">
    <source>
        <dbReference type="SAM" id="Phobius"/>
    </source>
</evidence>
<keyword evidence="3" id="KW-1185">Reference proteome</keyword>
<feature type="transmembrane region" description="Helical" evidence="1">
    <location>
        <begin position="16"/>
        <end position="37"/>
    </location>
</feature>
<keyword evidence="1" id="KW-1133">Transmembrane helix</keyword>
<dbReference type="NCBIfam" id="TIGR02532">
    <property type="entry name" value="IV_pilin_GFxxxE"/>
    <property type="match status" value="1"/>
</dbReference>